<feature type="region of interest" description="Disordered" evidence="1">
    <location>
        <begin position="138"/>
        <end position="160"/>
    </location>
</feature>
<dbReference type="InParanoid" id="A0A165I181"/>
<dbReference type="Proteomes" id="UP000076632">
    <property type="component" value="Unassembled WGS sequence"/>
</dbReference>
<dbReference type="AlphaFoldDB" id="A0A165I181"/>
<gene>
    <name evidence="2" type="ORF">L228DRAFT_259462</name>
</gene>
<organism evidence="2 3">
    <name type="scientific">Xylona heveae (strain CBS 132557 / TC161)</name>
    <dbReference type="NCBI Taxonomy" id="1328760"/>
    <lineage>
        <taxon>Eukaryota</taxon>
        <taxon>Fungi</taxon>
        <taxon>Dikarya</taxon>
        <taxon>Ascomycota</taxon>
        <taxon>Pezizomycotina</taxon>
        <taxon>Xylonomycetes</taxon>
        <taxon>Xylonales</taxon>
        <taxon>Xylonaceae</taxon>
        <taxon>Xylona</taxon>
    </lineage>
</organism>
<name>A0A165I181_XYLHT</name>
<protein>
    <submittedName>
        <fullName evidence="2">Uncharacterized protein</fullName>
    </submittedName>
</protein>
<evidence type="ECO:0000313" key="2">
    <source>
        <dbReference type="EMBL" id="KZF24212.1"/>
    </source>
</evidence>
<proteinExistence type="predicted"/>
<evidence type="ECO:0000256" key="1">
    <source>
        <dbReference type="SAM" id="MobiDB-lite"/>
    </source>
</evidence>
<dbReference type="GeneID" id="28899299"/>
<reference evidence="2 3" key="1">
    <citation type="journal article" date="2016" name="Fungal Biol.">
        <title>The genome of Xylona heveae provides a window into fungal endophytism.</title>
        <authorList>
            <person name="Gazis R."/>
            <person name="Kuo A."/>
            <person name="Riley R."/>
            <person name="LaButti K."/>
            <person name="Lipzen A."/>
            <person name="Lin J."/>
            <person name="Amirebrahimi M."/>
            <person name="Hesse C.N."/>
            <person name="Spatafora J.W."/>
            <person name="Henrissat B."/>
            <person name="Hainaut M."/>
            <person name="Grigoriev I.V."/>
            <person name="Hibbett D.S."/>
        </authorList>
    </citation>
    <scope>NUCLEOTIDE SEQUENCE [LARGE SCALE GENOMIC DNA]</scope>
    <source>
        <strain evidence="2 3">TC161</strain>
    </source>
</reference>
<dbReference type="EMBL" id="KV407456">
    <property type="protein sequence ID" value="KZF24212.1"/>
    <property type="molecule type" value="Genomic_DNA"/>
</dbReference>
<accession>A0A165I181</accession>
<dbReference type="RefSeq" id="XP_018189767.1">
    <property type="nucleotide sequence ID" value="XM_018334162.1"/>
</dbReference>
<evidence type="ECO:0000313" key="3">
    <source>
        <dbReference type="Proteomes" id="UP000076632"/>
    </source>
</evidence>
<sequence length="160" mass="17606">MCFTHSSKDLCGIWDSRGAGVESNRLIRSYLTSTFDYTTDLRCLAAVDVDVDVDVDPDPVPDPDSDSDSAGLIRRLPAVYSTYLGKSHPSKRYSCTLYSCIVSHGYNGYVDVAMLPSHTVHLAHFDRPSLTEPLPLCPSALNYDDDDDDDDAPHTPSYAI</sequence>
<keyword evidence="3" id="KW-1185">Reference proteome</keyword>